<organism evidence="2 3">
    <name type="scientific">Qipengyuania atrilutea</name>
    <dbReference type="NCBI Taxonomy" id="2744473"/>
    <lineage>
        <taxon>Bacteria</taxon>
        <taxon>Pseudomonadati</taxon>
        <taxon>Pseudomonadota</taxon>
        <taxon>Alphaproteobacteria</taxon>
        <taxon>Sphingomonadales</taxon>
        <taxon>Erythrobacteraceae</taxon>
        <taxon>Qipengyuania</taxon>
    </lineage>
</organism>
<evidence type="ECO:0000259" key="1">
    <source>
        <dbReference type="Pfam" id="PF21882"/>
    </source>
</evidence>
<protein>
    <recommendedName>
        <fullName evidence="1">Putative tail fiber protein gp53-like C-terminal domain-containing protein</fullName>
    </recommendedName>
</protein>
<evidence type="ECO:0000313" key="3">
    <source>
        <dbReference type="Proteomes" id="UP000561438"/>
    </source>
</evidence>
<feature type="domain" description="Putative tail fiber protein gp53-like C-terminal" evidence="1">
    <location>
        <begin position="2"/>
        <end position="65"/>
    </location>
</feature>
<name>A0A850GYC0_9SPHN</name>
<reference evidence="2 3" key="1">
    <citation type="submission" date="2020-06" db="EMBL/GenBank/DDBJ databases">
        <title>Altererythrobacter sp. HHU K3-1.</title>
        <authorList>
            <person name="Zhang D."/>
            <person name="Xue H."/>
        </authorList>
    </citation>
    <scope>NUCLEOTIDE SEQUENCE [LARGE SCALE GENOMIC DNA]</scope>
    <source>
        <strain evidence="2 3">HHU K3-1</strain>
    </source>
</reference>
<sequence>MGTITFPVPFTSLNYAVVTGGAGDGGFNDQDNYPTWNKGSKTLTQVSWRNPDDDVAELDWMARGW</sequence>
<dbReference type="Pfam" id="PF21882">
    <property type="entry name" value="Gp53-like_C"/>
    <property type="match status" value="1"/>
</dbReference>
<gene>
    <name evidence="2" type="ORF">HUV48_00455</name>
</gene>
<evidence type="ECO:0000313" key="2">
    <source>
        <dbReference type="EMBL" id="NVD43486.1"/>
    </source>
</evidence>
<dbReference type="InterPro" id="IPR054075">
    <property type="entry name" value="Gp53-like_C"/>
</dbReference>
<proteinExistence type="predicted"/>
<comment type="caution">
    <text evidence="2">The sequence shown here is derived from an EMBL/GenBank/DDBJ whole genome shotgun (WGS) entry which is preliminary data.</text>
</comment>
<keyword evidence="3" id="KW-1185">Reference proteome</keyword>
<dbReference type="AlphaFoldDB" id="A0A850GYC0"/>
<accession>A0A850GYC0</accession>
<dbReference type="EMBL" id="JABWGV010000001">
    <property type="protein sequence ID" value="NVD43486.1"/>
    <property type="molecule type" value="Genomic_DNA"/>
</dbReference>
<dbReference type="Proteomes" id="UP000561438">
    <property type="component" value="Unassembled WGS sequence"/>
</dbReference>